<organism evidence="1 2">
    <name type="scientific">Hypoxylon rubiginosum</name>
    <dbReference type="NCBI Taxonomy" id="110542"/>
    <lineage>
        <taxon>Eukaryota</taxon>
        <taxon>Fungi</taxon>
        <taxon>Dikarya</taxon>
        <taxon>Ascomycota</taxon>
        <taxon>Pezizomycotina</taxon>
        <taxon>Sordariomycetes</taxon>
        <taxon>Xylariomycetidae</taxon>
        <taxon>Xylariales</taxon>
        <taxon>Hypoxylaceae</taxon>
        <taxon>Hypoxylon</taxon>
    </lineage>
</organism>
<evidence type="ECO:0000313" key="1">
    <source>
        <dbReference type="EMBL" id="KAI6080314.1"/>
    </source>
</evidence>
<reference evidence="1 2" key="1">
    <citation type="journal article" date="2022" name="New Phytol.">
        <title>Ecological generalism drives hyperdiversity of secondary metabolite gene clusters in xylarialean endophytes.</title>
        <authorList>
            <person name="Franco M.E.E."/>
            <person name="Wisecaver J.H."/>
            <person name="Arnold A.E."/>
            <person name="Ju Y.M."/>
            <person name="Slot J.C."/>
            <person name="Ahrendt S."/>
            <person name="Moore L.P."/>
            <person name="Eastman K.E."/>
            <person name="Scott K."/>
            <person name="Konkel Z."/>
            <person name="Mondo S.J."/>
            <person name="Kuo A."/>
            <person name="Hayes R.D."/>
            <person name="Haridas S."/>
            <person name="Andreopoulos B."/>
            <person name="Riley R."/>
            <person name="LaButti K."/>
            <person name="Pangilinan J."/>
            <person name="Lipzen A."/>
            <person name="Amirebrahimi M."/>
            <person name="Yan J."/>
            <person name="Adam C."/>
            <person name="Keymanesh K."/>
            <person name="Ng V."/>
            <person name="Louie K."/>
            <person name="Northen T."/>
            <person name="Drula E."/>
            <person name="Henrissat B."/>
            <person name="Hsieh H.M."/>
            <person name="Youens-Clark K."/>
            <person name="Lutzoni F."/>
            <person name="Miadlikowska J."/>
            <person name="Eastwood D.C."/>
            <person name="Hamelin R.C."/>
            <person name="Grigoriev I.V."/>
            <person name="U'Ren J.M."/>
        </authorList>
    </citation>
    <scope>NUCLEOTIDE SEQUENCE [LARGE SCALE GENOMIC DNA]</scope>
    <source>
        <strain evidence="1 2">ER1909</strain>
    </source>
</reference>
<keyword evidence="2" id="KW-1185">Reference proteome</keyword>
<sequence length="393" mass="43061">MGSIGYHIVSSFRGMRIPFRAGATRPLCSARLRGLQAISFNKSYSNSAQHAQPCVAVLYQALEPPIIGGVRKPKKPGGYQDSGADIAYSLRNCADVKIITPSYAPDPAKDEGWGATHLWANTILFASHSLQISSALKKYQDTIQVVGQGPLVVEKYDDKQYVNDLLRRLGGFTMPKAWCIHEGQDVAAELSDASYPVVAKPIRGRGSQGVKVCHSFDELSTHIQGLFTNSSSIMIEEFLAGEEITITVMPPKTPDAKYWSLPVVTRFNHHQGVAPYNGVIAVTANSRPISESELDEIYIQAIQECEKAAEALGVTAPIRIDARRFKDSKGSKFALFDVNMKPNMTGPGRPGRDDQASLTLLAAAALGWDYQQLLWQILSTSRSLKELKSVRPR</sequence>
<evidence type="ECO:0000313" key="2">
    <source>
        <dbReference type="Proteomes" id="UP001497680"/>
    </source>
</evidence>
<protein>
    <submittedName>
        <fullName evidence="1">Glutathione synthetase ATP-binding domain-like protein</fullName>
    </submittedName>
</protein>
<dbReference type="Proteomes" id="UP001497680">
    <property type="component" value="Unassembled WGS sequence"/>
</dbReference>
<gene>
    <name evidence="1" type="ORF">F4821DRAFT_276238</name>
</gene>
<accession>A0ACC0CIT3</accession>
<dbReference type="EMBL" id="MU394455">
    <property type="protein sequence ID" value="KAI6080314.1"/>
    <property type="molecule type" value="Genomic_DNA"/>
</dbReference>
<comment type="caution">
    <text evidence="1">The sequence shown here is derived from an EMBL/GenBank/DDBJ whole genome shotgun (WGS) entry which is preliminary data.</text>
</comment>
<proteinExistence type="predicted"/>
<name>A0ACC0CIT3_9PEZI</name>